<proteinExistence type="predicted"/>
<reference evidence="1" key="1">
    <citation type="submission" date="2022-03" db="EMBL/GenBank/DDBJ databases">
        <authorList>
            <person name="Lindestad O."/>
        </authorList>
    </citation>
    <scope>NUCLEOTIDE SEQUENCE</scope>
</reference>
<dbReference type="Proteomes" id="UP000838756">
    <property type="component" value="Unassembled WGS sequence"/>
</dbReference>
<evidence type="ECO:0000313" key="2">
    <source>
        <dbReference type="Proteomes" id="UP000838756"/>
    </source>
</evidence>
<feature type="non-terminal residue" evidence="1">
    <location>
        <position position="49"/>
    </location>
</feature>
<evidence type="ECO:0000313" key="1">
    <source>
        <dbReference type="EMBL" id="CAH2210345.1"/>
    </source>
</evidence>
<organism evidence="1 2">
    <name type="scientific">Pararge aegeria aegeria</name>
    <dbReference type="NCBI Taxonomy" id="348720"/>
    <lineage>
        <taxon>Eukaryota</taxon>
        <taxon>Metazoa</taxon>
        <taxon>Ecdysozoa</taxon>
        <taxon>Arthropoda</taxon>
        <taxon>Hexapoda</taxon>
        <taxon>Insecta</taxon>
        <taxon>Pterygota</taxon>
        <taxon>Neoptera</taxon>
        <taxon>Endopterygota</taxon>
        <taxon>Lepidoptera</taxon>
        <taxon>Glossata</taxon>
        <taxon>Ditrysia</taxon>
        <taxon>Papilionoidea</taxon>
        <taxon>Nymphalidae</taxon>
        <taxon>Satyrinae</taxon>
        <taxon>Satyrini</taxon>
        <taxon>Parargina</taxon>
        <taxon>Pararge</taxon>
    </lineage>
</organism>
<protein>
    <submittedName>
        <fullName evidence="1">Jg23264 protein</fullName>
    </submittedName>
</protein>
<gene>
    <name evidence="1" type="primary">jg23264</name>
    <name evidence="1" type="ORF">PAEG_LOCUS2255</name>
</gene>
<dbReference type="AlphaFoldDB" id="A0A8S4QG27"/>
<name>A0A8S4QG27_9NEOP</name>
<sequence length="49" mass="4467">MPTLTCCGRPVCVAGGVATGALNVGVVVVLVEPTNAGSGAGAAGLAGVE</sequence>
<dbReference type="EMBL" id="CAKXAJ010007280">
    <property type="protein sequence ID" value="CAH2210345.1"/>
    <property type="molecule type" value="Genomic_DNA"/>
</dbReference>
<accession>A0A8S4QG27</accession>
<keyword evidence="2" id="KW-1185">Reference proteome</keyword>
<comment type="caution">
    <text evidence="1">The sequence shown here is derived from an EMBL/GenBank/DDBJ whole genome shotgun (WGS) entry which is preliminary data.</text>
</comment>